<dbReference type="FunFam" id="1.20.1250.20:FF:000286">
    <property type="entry name" value="MFS efflux transporter"/>
    <property type="match status" value="1"/>
</dbReference>
<dbReference type="GO" id="GO:0022857">
    <property type="term" value="F:transmembrane transporter activity"/>
    <property type="evidence" value="ECO:0007669"/>
    <property type="project" value="InterPro"/>
</dbReference>
<evidence type="ECO:0000256" key="3">
    <source>
        <dbReference type="ARBA" id="ARBA00022448"/>
    </source>
</evidence>
<name>A0A084GEX4_PSEDA</name>
<dbReference type="Pfam" id="PF07690">
    <property type="entry name" value="MFS_1"/>
    <property type="match status" value="1"/>
</dbReference>
<evidence type="ECO:0000313" key="10">
    <source>
        <dbReference type="EMBL" id="KEZ45886.1"/>
    </source>
</evidence>
<keyword evidence="4 8" id="KW-0812">Transmembrane</keyword>
<feature type="transmembrane region" description="Helical" evidence="8">
    <location>
        <begin position="331"/>
        <end position="353"/>
    </location>
</feature>
<sequence length="480" mass="51341">MASGSNTCVVELTDYSVLPARPSPTKDGKCFSGTRGAARLGSSTRTGSRSSSRPPAELVDFEELGGSGPDGPVVNAVEKWNYPRINAYRVPATFWSLLVMGANDAAYGALIPYLEKYYDLNYTIVSLVFLSPFAGYVASAIMNNWLHLKIGQRGIGTICGACHLAAYVIICFHPPYAVLVVAFILAGFGNGIGDAAWNAWVGNLAKASEVLGFMHAFYGAGGVLSPLIATTMITKAHLPWYTFYYVMIAMAAIELVVLPWSFWGCTGEAYRKLYHQEHGTENKTGLKDALFKRPAARVSWLCAVFLLAYVGVEVALGGWIVTFMIQVRDGHAFASGMTATGFWLGLTVGRAVLGFVTPRLGVKLGISVYIAAAMGLQILFWLVPNFYVSAVAVALQGFFIGPFFPGIVLVASALLPRHLHVVVIGFAAAFGGCGAAVLPFGVGALAQVKGVQVLQPIILALLGILLALWLCLPRISKKKE</sequence>
<feature type="region of interest" description="Disordered" evidence="7">
    <location>
        <begin position="23"/>
        <end position="55"/>
    </location>
</feature>
<evidence type="ECO:0000256" key="5">
    <source>
        <dbReference type="ARBA" id="ARBA00022989"/>
    </source>
</evidence>
<dbReference type="InterPro" id="IPR036259">
    <property type="entry name" value="MFS_trans_sf"/>
</dbReference>
<evidence type="ECO:0000256" key="2">
    <source>
        <dbReference type="ARBA" id="ARBA00008335"/>
    </source>
</evidence>
<evidence type="ECO:0000313" key="11">
    <source>
        <dbReference type="Proteomes" id="UP000028545"/>
    </source>
</evidence>
<gene>
    <name evidence="10" type="ORF">SAPIO_CDS1256</name>
</gene>
<feature type="compositionally biased region" description="Low complexity" evidence="7">
    <location>
        <begin position="41"/>
        <end position="53"/>
    </location>
</feature>
<feature type="transmembrane region" description="Helical" evidence="8">
    <location>
        <begin position="241"/>
        <end position="263"/>
    </location>
</feature>
<comment type="similarity">
    <text evidence="2">Belongs to the major facilitator superfamily.</text>
</comment>
<dbReference type="KEGG" id="sapo:SAPIO_CDS1256"/>
<dbReference type="RefSeq" id="XP_016645685.1">
    <property type="nucleotide sequence ID" value="XM_016784569.1"/>
</dbReference>
<dbReference type="GeneID" id="27720328"/>
<dbReference type="HOGENOM" id="CLU_021993_0_0_1"/>
<dbReference type="OrthoDB" id="413079at2759"/>
<dbReference type="OMA" id="CHLIAYV"/>
<feature type="transmembrane region" description="Helical" evidence="8">
    <location>
        <begin position="210"/>
        <end position="229"/>
    </location>
</feature>
<organism evidence="10 11">
    <name type="scientific">Pseudallescheria apiosperma</name>
    <name type="common">Scedosporium apiospermum</name>
    <dbReference type="NCBI Taxonomy" id="563466"/>
    <lineage>
        <taxon>Eukaryota</taxon>
        <taxon>Fungi</taxon>
        <taxon>Dikarya</taxon>
        <taxon>Ascomycota</taxon>
        <taxon>Pezizomycotina</taxon>
        <taxon>Sordariomycetes</taxon>
        <taxon>Hypocreomycetidae</taxon>
        <taxon>Microascales</taxon>
        <taxon>Microascaceae</taxon>
        <taxon>Scedosporium</taxon>
    </lineage>
</organism>
<feature type="transmembrane region" description="Helical" evidence="8">
    <location>
        <begin position="453"/>
        <end position="472"/>
    </location>
</feature>
<evidence type="ECO:0000256" key="1">
    <source>
        <dbReference type="ARBA" id="ARBA00004127"/>
    </source>
</evidence>
<feature type="transmembrane region" description="Helical" evidence="8">
    <location>
        <begin position="360"/>
        <end position="380"/>
    </location>
</feature>
<evidence type="ECO:0000256" key="7">
    <source>
        <dbReference type="SAM" id="MobiDB-lite"/>
    </source>
</evidence>
<dbReference type="InterPro" id="IPR020846">
    <property type="entry name" value="MFS_dom"/>
</dbReference>
<feature type="transmembrane region" description="Helical" evidence="8">
    <location>
        <begin position="176"/>
        <end position="198"/>
    </location>
</feature>
<feature type="transmembrane region" description="Helical" evidence="8">
    <location>
        <begin position="300"/>
        <end position="325"/>
    </location>
</feature>
<dbReference type="InterPro" id="IPR011701">
    <property type="entry name" value="MFS"/>
</dbReference>
<keyword evidence="6 8" id="KW-0472">Membrane</keyword>
<dbReference type="AlphaFoldDB" id="A0A084GEX4"/>
<keyword evidence="3" id="KW-0813">Transport</keyword>
<comment type="subcellular location">
    <subcellularLocation>
        <location evidence="1">Endomembrane system</location>
        <topology evidence="1">Multi-pass membrane protein</topology>
    </subcellularLocation>
</comment>
<dbReference type="EMBL" id="JOWA01000055">
    <property type="protein sequence ID" value="KEZ45886.1"/>
    <property type="molecule type" value="Genomic_DNA"/>
</dbReference>
<feature type="transmembrane region" description="Helical" evidence="8">
    <location>
        <begin position="154"/>
        <end position="170"/>
    </location>
</feature>
<feature type="transmembrane region" description="Helical" evidence="8">
    <location>
        <begin position="421"/>
        <end position="441"/>
    </location>
</feature>
<feature type="transmembrane region" description="Helical" evidence="8">
    <location>
        <begin position="386"/>
        <end position="414"/>
    </location>
</feature>
<feature type="domain" description="Major facilitator superfamily (MFS) profile" evidence="9">
    <location>
        <begin position="89"/>
        <end position="479"/>
    </location>
</feature>
<dbReference type="FunFam" id="1.20.1250.20:FF:000308">
    <property type="entry name" value="MFS efflux transporter"/>
    <property type="match status" value="1"/>
</dbReference>
<dbReference type="GO" id="GO:0016020">
    <property type="term" value="C:membrane"/>
    <property type="evidence" value="ECO:0007669"/>
    <property type="project" value="TreeGrafter"/>
</dbReference>
<feature type="transmembrane region" description="Helical" evidence="8">
    <location>
        <begin position="120"/>
        <end position="142"/>
    </location>
</feature>
<dbReference type="GO" id="GO:0012505">
    <property type="term" value="C:endomembrane system"/>
    <property type="evidence" value="ECO:0007669"/>
    <property type="project" value="UniProtKB-SubCell"/>
</dbReference>
<keyword evidence="5 8" id="KW-1133">Transmembrane helix</keyword>
<dbReference type="PROSITE" id="PS50850">
    <property type="entry name" value="MFS"/>
    <property type="match status" value="1"/>
</dbReference>
<evidence type="ECO:0000259" key="9">
    <source>
        <dbReference type="PROSITE" id="PS50850"/>
    </source>
</evidence>
<evidence type="ECO:0000256" key="4">
    <source>
        <dbReference type="ARBA" id="ARBA00022692"/>
    </source>
</evidence>
<dbReference type="Proteomes" id="UP000028545">
    <property type="component" value="Unassembled WGS sequence"/>
</dbReference>
<protein>
    <recommendedName>
        <fullName evidence="9">Major facilitator superfamily (MFS) profile domain-containing protein</fullName>
    </recommendedName>
</protein>
<reference evidence="10 11" key="1">
    <citation type="journal article" date="2014" name="Genome Announc.">
        <title>Draft genome sequence of the pathogenic fungus Scedosporium apiospermum.</title>
        <authorList>
            <person name="Vandeputte P."/>
            <person name="Ghamrawi S."/>
            <person name="Rechenmann M."/>
            <person name="Iltis A."/>
            <person name="Giraud S."/>
            <person name="Fleury M."/>
            <person name="Thornton C."/>
            <person name="Delhaes L."/>
            <person name="Meyer W."/>
            <person name="Papon N."/>
            <person name="Bouchara J.P."/>
        </authorList>
    </citation>
    <scope>NUCLEOTIDE SEQUENCE [LARGE SCALE GENOMIC DNA]</scope>
    <source>
        <strain evidence="10 11">IHEM 14462</strain>
    </source>
</reference>
<accession>A0A084GEX4</accession>
<dbReference type="InterPro" id="IPR051788">
    <property type="entry name" value="MFS_Transporter"/>
</dbReference>
<dbReference type="SUPFAM" id="SSF103473">
    <property type="entry name" value="MFS general substrate transporter"/>
    <property type="match status" value="1"/>
</dbReference>
<feature type="transmembrane region" description="Helical" evidence="8">
    <location>
        <begin position="94"/>
        <end position="114"/>
    </location>
</feature>
<dbReference type="PANTHER" id="PTHR23514:SF3">
    <property type="entry name" value="BYPASS OF STOP CODON PROTEIN 6"/>
    <property type="match status" value="1"/>
</dbReference>
<evidence type="ECO:0000256" key="6">
    <source>
        <dbReference type="ARBA" id="ARBA00023136"/>
    </source>
</evidence>
<evidence type="ECO:0000256" key="8">
    <source>
        <dbReference type="SAM" id="Phobius"/>
    </source>
</evidence>
<dbReference type="PANTHER" id="PTHR23514">
    <property type="entry name" value="BYPASS OF STOP CODON PROTEIN 6"/>
    <property type="match status" value="1"/>
</dbReference>
<proteinExistence type="inferred from homology"/>
<comment type="caution">
    <text evidence="10">The sequence shown here is derived from an EMBL/GenBank/DDBJ whole genome shotgun (WGS) entry which is preliminary data.</text>
</comment>
<keyword evidence="11" id="KW-1185">Reference proteome</keyword>
<dbReference type="Gene3D" id="1.20.1250.20">
    <property type="entry name" value="MFS general substrate transporter like domains"/>
    <property type="match status" value="2"/>
</dbReference>
<dbReference type="VEuPathDB" id="FungiDB:SAPIO_CDS1256"/>